<dbReference type="Pfam" id="PF03492">
    <property type="entry name" value="Methyltransf_7"/>
    <property type="match status" value="1"/>
</dbReference>
<gene>
    <name evidence="6" type="ORF">RJ639_024977</name>
</gene>
<keyword evidence="7" id="KW-1185">Reference proteome</keyword>
<name>A0AA88UXW7_9ASTE</name>
<dbReference type="GO" id="GO:0032259">
    <property type="term" value="P:methylation"/>
    <property type="evidence" value="ECO:0007669"/>
    <property type="project" value="UniProtKB-KW"/>
</dbReference>
<keyword evidence="5" id="KW-0460">Magnesium</keyword>
<dbReference type="InterPro" id="IPR005299">
    <property type="entry name" value="MeTrfase_7"/>
</dbReference>
<dbReference type="InterPro" id="IPR042086">
    <property type="entry name" value="MeTrfase_capping"/>
</dbReference>
<evidence type="ECO:0000313" key="7">
    <source>
        <dbReference type="Proteomes" id="UP001188597"/>
    </source>
</evidence>
<evidence type="ECO:0000256" key="1">
    <source>
        <dbReference type="ARBA" id="ARBA00007967"/>
    </source>
</evidence>
<dbReference type="SUPFAM" id="SSF53335">
    <property type="entry name" value="S-adenosyl-L-methionine-dependent methyltransferases"/>
    <property type="match status" value="1"/>
</dbReference>
<reference evidence="6" key="1">
    <citation type="submission" date="2022-12" db="EMBL/GenBank/DDBJ databases">
        <title>Draft genome assemblies for two species of Escallonia (Escalloniales).</title>
        <authorList>
            <person name="Chanderbali A."/>
            <person name="Dervinis C."/>
            <person name="Anghel I."/>
            <person name="Soltis D."/>
            <person name="Soltis P."/>
            <person name="Zapata F."/>
        </authorList>
    </citation>
    <scope>NUCLEOTIDE SEQUENCE</scope>
    <source>
        <strain evidence="6">UCBG64.0493</strain>
        <tissue evidence="6">Leaf</tissue>
    </source>
</reference>
<comment type="similarity">
    <text evidence="1">Belongs to the methyltransferase superfamily. Type-7 methyltransferase family.</text>
</comment>
<evidence type="ECO:0000256" key="3">
    <source>
        <dbReference type="ARBA" id="ARBA00022679"/>
    </source>
</evidence>
<dbReference type="Gene3D" id="3.40.50.150">
    <property type="entry name" value="Vaccinia Virus protein VP39"/>
    <property type="match status" value="2"/>
</dbReference>
<organism evidence="6 7">
    <name type="scientific">Escallonia herrerae</name>
    <dbReference type="NCBI Taxonomy" id="1293975"/>
    <lineage>
        <taxon>Eukaryota</taxon>
        <taxon>Viridiplantae</taxon>
        <taxon>Streptophyta</taxon>
        <taxon>Embryophyta</taxon>
        <taxon>Tracheophyta</taxon>
        <taxon>Spermatophyta</taxon>
        <taxon>Magnoliopsida</taxon>
        <taxon>eudicotyledons</taxon>
        <taxon>Gunneridae</taxon>
        <taxon>Pentapetalae</taxon>
        <taxon>asterids</taxon>
        <taxon>campanulids</taxon>
        <taxon>Escalloniales</taxon>
        <taxon>Escalloniaceae</taxon>
        <taxon>Escallonia</taxon>
    </lineage>
</organism>
<dbReference type="Proteomes" id="UP001188597">
    <property type="component" value="Unassembled WGS sequence"/>
</dbReference>
<keyword evidence="4" id="KW-0479">Metal-binding</keyword>
<keyword evidence="3" id="KW-0808">Transferase</keyword>
<sequence length="226" mass="25375">MGSVLGPCFFTGTPGSFYDRLFATESLHFVHSSYSLHVLSKVPEGIESNKRNIYMASTSPPCVCRSEELVTGGRMVLTLLGSDDPTGKECCYIWELLAMAISDMVSEGLVEEEKLDSFNIPKYTPCPAEVKTEVEKEGSFAIDRLEVSRVNWNAYEDELCPSDEFKDGGHNVAKCMRAVTEPILVSHFGKTIIDEVFRRYREIIADRMSKERTEFINVTVSMTRKG</sequence>
<dbReference type="InterPro" id="IPR029063">
    <property type="entry name" value="SAM-dependent_MTases_sf"/>
</dbReference>
<protein>
    <recommendedName>
        <fullName evidence="8">Salicylate carboxymethyltransferase</fullName>
    </recommendedName>
</protein>
<evidence type="ECO:0000313" key="6">
    <source>
        <dbReference type="EMBL" id="KAK2997880.1"/>
    </source>
</evidence>
<dbReference type="Gene3D" id="1.10.1200.270">
    <property type="entry name" value="Methyltransferase, alpha-helical capping domain"/>
    <property type="match status" value="2"/>
</dbReference>
<dbReference type="GO" id="GO:0008168">
    <property type="term" value="F:methyltransferase activity"/>
    <property type="evidence" value="ECO:0007669"/>
    <property type="project" value="UniProtKB-KW"/>
</dbReference>
<keyword evidence="2" id="KW-0489">Methyltransferase</keyword>
<dbReference type="GO" id="GO:0046872">
    <property type="term" value="F:metal ion binding"/>
    <property type="evidence" value="ECO:0007669"/>
    <property type="project" value="UniProtKB-KW"/>
</dbReference>
<accession>A0AA88UXW7</accession>
<evidence type="ECO:0008006" key="8">
    <source>
        <dbReference type="Google" id="ProtNLM"/>
    </source>
</evidence>
<evidence type="ECO:0000256" key="4">
    <source>
        <dbReference type="ARBA" id="ARBA00022723"/>
    </source>
</evidence>
<proteinExistence type="inferred from homology"/>
<evidence type="ECO:0000256" key="5">
    <source>
        <dbReference type="ARBA" id="ARBA00022842"/>
    </source>
</evidence>
<evidence type="ECO:0000256" key="2">
    <source>
        <dbReference type="ARBA" id="ARBA00022603"/>
    </source>
</evidence>
<dbReference type="PANTHER" id="PTHR31009">
    <property type="entry name" value="S-ADENOSYL-L-METHIONINE:CARBOXYL METHYLTRANSFERASE FAMILY PROTEIN"/>
    <property type="match status" value="1"/>
</dbReference>
<dbReference type="EMBL" id="JAVXUP010003934">
    <property type="protein sequence ID" value="KAK2997880.1"/>
    <property type="molecule type" value="Genomic_DNA"/>
</dbReference>
<comment type="caution">
    <text evidence="6">The sequence shown here is derived from an EMBL/GenBank/DDBJ whole genome shotgun (WGS) entry which is preliminary data.</text>
</comment>
<dbReference type="AlphaFoldDB" id="A0AA88UXW7"/>